<feature type="transmembrane region" description="Helical" evidence="1">
    <location>
        <begin position="23"/>
        <end position="44"/>
    </location>
</feature>
<proteinExistence type="predicted"/>
<name>A0ABU4ZX34_9HYPH</name>
<evidence type="ECO:0000313" key="3">
    <source>
        <dbReference type="Proteomes" id="UP001285154"/>
    </source>
</evidence>
<organism evidence="2 3">
    <name type="scientific">Mesorhizobium vachelliae</name>
    <dbReference type="NCBI Taxonomy" id="3072309"/>
    <lineage>
        <taxon>Bacteria</taxon>
        <taxon>Pseudomonadati</taxon>
        <taxon>Pseudomonadota</taxon>
        <taxon>Alphaproteobacteria</taxon>
        <taxon>Hyphomicrobiales</taxon>
        <taxon>Phyllobacteriaceae</taxon>
        <taxon>Mesorhizobium</taxon>
    </lineage>
</organism>
<accession>A0ABU4ZX34</accession>
<keyword evidence="1" id="KW-0472">Membrane</keyword>
<keyword evidence="1" id="KW-1133">Transmembrane helix</keyword>
<evidence type="ECO:0000256" key="1">
    <source>
        <dbReference type="SAM" id="Phobius"/>
    </source>
</evidence>
<dbReference type="RefSeq" id="WP_320245312.1">
    <property type="nucleotide sequence ID" value="NZ_JAVIIQ010000001.1"/>
</dbReference>
<comment type="caution">
    <text evidence="2">The sequence shown here is derived from an EMBL/GenBank/DDBJ whole genome shotgun (WGS) entry which is preliminary data.</text>
</comment>
<sequence length="242" mass="26642">MKDATTAESPDFEVVDSTLMKRVFYIFAALALLSVAISVGGKWLGRSIAMAGYTDDTTVRQIVMGNNLISVPANFIRFDQARRDGIASRLDLYLRYPEMDGYSTASRDDFNHTTTRKIIFLSFEPRMMSRDMSGRFAPIYSALIEKPGTPGPGGTTIYTFTEKSGYLNEMLAVAERAGKDPFVARCLSGPSAEESLAPCERDIQVGDDLSLTYRFPRELLADWPALDAAIAAKVANILKTGH</sequence>
<gene>
    <name evidence="2" type="ORF">RFM42_03135</name>
</gene>
<reference evidence="2 3" key="1">
    <citation type="submission" date="2023-08" db="EMBL/GenBank/DDBJ databases">
        <title>Implementing the SeqCode for naming new Mesorhizobium species isolated from Vachellia karroo root nodules.</title>
        <authorList>
            <person name="Van Lill M."/>
        </authorList>
    </citation>
    <scope>NUCLEOTIDE SEQUENCE [LARGE SCALE GENOMIC DNA]</scope>
    <source>
        <strain evidence="2 3">VK25D</strain>
    </source>
</reference>
<evidence type="ECO:0000313" key="2">
    <source>
        <dbReference type="EMBL" id="MDX8529955.1"/>
    </source>
</evidence>
<protein>
    <recommendedName>
        <fullName evidence="4">Transmembrane anchored protein</fullName>
    </recommendedName>
</protein>
<dbReference type="EMBL" id="JAVIIQ010000001">
    <property type="protein sequence ID" value="MDX8529955.1"/>
    <property type="molecule type" value="Genomic_DNA"/>
</dbReference>
<keyword evidence="3" id="KW-1185">Reference proteome</keyword>
<keyword evidence="1" id="KW-0812">Transmembrane</keyword>
<evidence type="ECO:0008006" key="4">
    <source>
        <dbReference type="Google" id="ProtNLM"/>
    </source>
</evidence>
<dbReference type="Proteomes" id="UP001285154">
    <property type="component" value="Unassembled WGS sequence"/>
</dbReference>